<dbReference type="InterPro" id="IPR030678">
    <property type="entry name" value="Peptide/Ni-bd"/>
</dbReference>
<accession>A0ABV1IGN0</accession>
<dbReference type="PROSITE" id="PS51318">
    <property type="entry name" value="TAT"/>
    <property type="match status" value="1"/>
</dbReference>
<dbReference type="Gene3D" id="3.90.76.10">
    <property type="entry name" value="Dipeptide-binding Protein, Domain 1"/>
    <property type="match status" value="1"/>
</dbReference>
<feature type="domain" description="Solute-binding protein family 5" evidence="1">
    <location>
        <begin position="81"/>
        <end position="466"/>
    </location>
</feature>
<dbReference type="InterPro" id="IPR019546">
    <property type="entry name" value="TAT_signal_bac_arc"/>
</dbReference>
<proteinExistence type="predicted"/>
<organism evidence="2 3">
    <name type="scientific">Paratractidigestivibacter faecalis</name>
    <dbReference type="NCBI Taxonomy" id="2292441"/>
    <lineage>
        <taxon>Bacteria</taxon>
        <taxon>Bacillati</taxon>
        <taxon>Actinomycetota</taxon>
        <taxon>Coriobacteriia</taxon>
        <taxon>Coriobacteriales</taxon>
        <taxon>Atopobiaceae</taxon>
        <taxon>Paratractidigestivibacter</taxon>
    </lineage>
</organism>
<dbReference type="RefSeq" id="WP_349181606.1">
    <property type="nucleotide sequence ID" value="NZ_JBBNGS010000003.1"/>
</dbReference>
<dbReference type="EMBL" id="JBBNGS010000003">
    <property type="protein sequence ID" value="MEQ2637186.1"/>
    <property type="molecule type" value="Genomic_DNA"/>
</dbReference>
<keyword evidence="3" id="KW-1185">Reference proteome</keyword>
<evidence type="ECO:0000313" key="2">
    <source>
        <dbReference type="EMBL" id="MEQ2637186.1"/>
    </source>
</evidence>
<evidence type="ECO:0000313" key="3">
    <source>
        <dbReference type="Proteomes" id="UP001478817"/>
    </source>
</evidence>
<dbReference type="PROSITE" id="PS51257">
    <property type="entry name" value="PROKAR_LIPOPROTEIN"/>
    <property type="match status" value="1"/>
</dbReference>
<dbReference type="PANTHER" id="PTHR30290">
    <property type="entry name" value="PERIPLASMIC BINDING COMPONENT OF ABC TRANSPORTER"/>
    <property type="match status" value="1"/>
</dbReference>
<dbReference type="InterPro" id="IPR006311">
    <property type="entry name" value="TAT_signal"/>
</dbReference>
<dbReference type="Proteomes" id="UP001478817">
    <property type="component" value="Unassembled WGS sequence"/>
</dbReference>
<dbReference type="Pfam" id="PF00496">
    <property type="entry name" value="SBP_bac_5"/>
    <property type="match status" value="1"/>
</dbReference>
<dbReference type="PIRSF" id="PIRSF002741">
    <property type="entry name" value="MppA"/>
    <property type="match status" value="1"/>
</dbReference>
<sequence>MDHSMNRRTFIKGGAAAVAATSLAACGQRSSGGGKPSGGTINYAITNPTSIDPFDIEEFYGAAVASQLFDQLTTYDYDTEEIKPSVAESWESSDEAATWTFRIKQGLKFHDGSDVTAKSFQYAWNRLCNPKTTVAPSVVSYHLAMVKGYDDVVNGKAEELEGLSCPDDYTLKVELDEPYADFPFVVSCAPLSPIPDCAKGNFDTYSKSPVGNGPLQMDGAWNDGQYINMTRYEGYAGDRPVKCDAIRYNIYKDTTTAYREFEAGNLDICDIPAGRVKETVDKYGQSDDGYTTSPNKQTLVGEVLYTEYLAYNVNDPVLSDKRVRQAMSLAINRQNLCDTLYEGFAKPAGDIVPPGIKGNDETTWQYCNYDVDKANKLLDEAGYPAGPDGMRGIELTVMVSSNVKTDESEILQSDWKAVGIEVTIDQKEYATMLDDYIAGNFQIGFRGWTADYPIMDNFLQPLMYTGVGDNVSHYSNADFDAKLDEARRTVDESERIQLMHEADVIAAEDMPIIPMLHKTLNKVTSNKFTNIKVNAARLPELQNATLAK</sequence>
<dbReference type="InterPro" id="IPR000914">
    <property type="entry name" value="SBP_5_dom"/>
</dbReference>
<protein>
    <submittedName>
        <fullName evidence="2">ABC transporter substrate-binding protein</fullName>
    </submittedName>
</protein>
<name>A0ABV1IGN0_9ACTN</name>
<dbReference type="CDD" id="cd00995">
    <property type="entry name" value="PBP2_NikA_DppA_OppA_like"/>
    <property type="match status" value="1"/>
</dbReference>
<dbReference type="InterPro" id="IPR039424">
    <property type="entry name" value="SBP_5"/>
</dbReference>
<dbReference type="SUPFAM" id="SSF53850">
    <property type="entry name" value="Periplasmic binding protein-like II"/>
    <property type="match status" value="1"/>
</dbReference>
<gene>
    <name evidence="2" type="ORF">AAAT05_02325</name>
</gene>
<reference evidence="2 3" key="1">
    <citation type="submission" date="2024-04" db="EMBL/GenBank/DDBJ databases">
        <title>Human intestinal bacterial collection.</title>
        <authorList>
            <person name="Pauvert C."/>
            <person name="Hitch T.C.A."/>
            <person name="Clavel T."/>
        </authorList>
    </citation>
    <scope>NUCLEOTIDE SEQUENCE [LARGE SCALE GENOMIC DNA]</scope>
    <source>
        <strain evidence="2 3">CLA-AA-H197</strain>
    </source>
</reference>
<comment type="caution">
    <text evidence="2">The sequence shown here is derived from an EMBL/GenBank/DDBJ whole genome shotgun (WGS) entry which is preliminary data.</text>
</comment>
<dbReference type="Gene3D" id="3.40.190.10">
    <property type="entry name" value="Periplasmic binding protein-like II"/>
    <property type="match status" value="1"/>
</dbReference>
<dbReference type="Gene3D" id="3.10.105.10">
    <property type="entry name" value="Dipeptide-binding Protein, Domain 3"/>
    <property type="match status" value="1"/>
</dbReference>
<dbReference type="Pfam" id="PF10518">
    <property type="entry name" value="TAT_signal"/>
    <property type="match status" value="1"/>
</dbReference>
<dbReference type="PANTHER" id="PTHR30290:SF83">
    <property type="entry name" value="ABC TRANSPORTER SUBSTRATE-BINDING PROTEIN"/>
    <property type="match status" value="1"/>
</dbReference>
<evidence type="ECO:0000259" key="1">
    <source>
        <dbReference type="Pfam" id="PF00496"/>
    </source>
</evidence>